<name>A0ABU1K726_9FLAO</name>
<keyword evidence="4" id="KW-1185">Reference proteome</keyword>
<comment type="caution">
    <text evidence="3">The sequence shown here is derived from an EMBL/GenBank/DDBJ whole genome shotgun (WGS) entry which is preliminary data.</text>
</comment>
<keyword evidence="1" id="KW-1133">Transmembrane helix</keyword>
<evidence type="ECO:0000313" key="4">
    <source>
        <dbReference type="Proteomes" id="UP001257659"/>
    </source>
</evidence>
<dbReference type="PIRSF" id="PIRSF026631">
    <property type="entry name" value="UCP026631"/>
    <property type="match status" value="1"/>
</dbReference>
<feature type="transmembrane region" description="Helical" evidence="1">
    <location>
        <begin position="15"/>
        <end position="38"/>
    </location>
</feature>
<dbReference type="InterPro" id="IPR014529">
    <property type="entry name" value="UCP026631"/>
</dbReference>
<feature type="domain" description="YdbS-like PH" evidence="2">
    <location>
        <begin position="422"/>
        <end position="485"/>
    </location>
</feature>
<feature type="transmembrane region" description="Helical" evidence="1">
    <location>
        <begin position="377"/>
        <end position="395"/>
    </location>
</feature>
<dbReference type="PANTHER" id="PTHR34473">
    <property type="entry name" value="UPF0699 TRANSMEMBRANE PROTEIN YDBS"/>
    <property type="match status" value="1"/>
</dbReference>
<dbReference type="Pfam" id="PF03703">
    <property type="entry name" value="bPH_2"/>
    <property type="match status" value="3"/>
</dbReference>
<reference evidence="3 4" key="1">
    <citation type="submission" date="2023-07" db="EMBL/GenBank/DDBJ databases">
        <title>Genomic Encyclopedia of Type Strains, Phase IV (KMG-IV): sequencing the most valuable type-strain genomes for metagenomic binning, comparative biology and taxonomic classification.</title>
        <authorList>
            <person name="Goeker M."/>
        </authorList>
    </citation>
    <scope>NUCLEOTIDE SEQUENCE [LARGE SCALE GENOMIC DNA]</scope>
    <source>
        <strain evidence="3 4">DSM 102814</strain>
    </source>
</reference>
<keyword evidence="1" id="KW-0472">Membrane</keyword>
<organism evidence="3 4">
    <name type="scientific">Mesonia maritima</name>
    <dbReference type="NCBI Taxonomy" id="1793873"/>
    <lineage>
        <taxon>Bacteria</taxon>
        <taxon>Pseudomonadati</taxon>
        <taxon>Bacteroidota</taxon>
        <taxon>Flavobacteriia</taxon>
        <taxon>Flavobacteriales</taxon>
        <taxon>Flavobacteriaceae</taxon>
        <taxon>Mesonia</taxon>
    </lineage>
</organism>
<gene>
    <name evidence="3" type="ORF">GGR31_002073</name>
</gene>
<proteinExistence type="predicted"/>
<keyword evidence="1" id="KW-0812">Transmembrane</keyword>
<protein>
    <submittedName>
        <fullName evidence="3">Membrane protein</fullName>
    </submittedName>
</protein>
<sequence>MNNKAFEIPQRQSTIGVLFIFLTTLYKIARGLWIFFAYILFKGVTKEGVYILWGLLFVAILSLLFSILNYRNFKFHINYKSKEFVLEKGVLSTELINIPFDKIQQVYFKRSLLQQIINVYSVVVDTAGSSKKEINIKALSREKANSLREILMELAEAETEENQFISEEKEATAKEERKSVSWTYKLTLSSLIKIGLTSNYIRGIWLLLIFLTTIQNELNSLPEGKIYVDKAFDYLENNFSEILQIYAVLFFFLLVMFVLGIFITFVEVFIKYYGLELTQTHDTLDLQMGLKTNTRTSLKPKRVQLLKENTNPIQKYLNLYEVQLSVASSEDTLNKNTIKIPGLRKEHLHKINYFLYKKEEENFTIYKPNIIWLFRNLYLTILPVFVILIGVNYFFEWLNWWNIASILMFYGILVGIFQYLAYNKTSLRISANFIEKKSGVWNQTIERLELYKLQSVTVKQPFWYKKRDLYNVVFHTAGGDLAYRALPAEILKEMNYSLYKIETSTKAWM</sequence>
<dbReference type="RefSeq" id="WP_309728786.1">
    <property type="nucleotide sequence ID" value="NZ_JAVDQA010000006.1"/>
</dbReference>
<feature type="transmembrane region" description="Helical" evidence="1">
    <location>
        <begin position="245"/>
        <end position="270"/>
    </location>
</feature>
<accession>A0ABU1K726</accession>
<dbReference type="EMBL" id="JAVDQA010000006">
    <property type="protein sequence ID" value="MDR6301404.1"/>
    <property type="molecule type" value="Genomic_DNA"/>
</dbReference>
<dbReference type="Proteomes" id="UP001257659">
    <property type="component" value="Unassembled WGS sequence"/>
</dbReference>
<evidence type="ECO:0000256" key="1">
    <source>
        <dbReference type="SAM" id="Phobius"/>
    </source>
</evidence>
<feature type="transmembrane region" description="Helical" evidence="1">
    <location>
        <begin position="401"/>
        <end position="422"/>
    </location>
</feature>
<feature type="domain" description="YdbS-like PH" evidence="2">
    <location>
        <begin position="70"/>
        <end position="151"/>
    </location>
</feature>
<evidence type="ECO:0000313" key="3">
    <source>
        <dbReference type="EMBL" id="MDR6301404.1"/>
    </source>
</evidence>
<feature type="transmembrane region" description="Helical" evidence="1">
    <location>
        <begin position="50"/>
        <end position="70"/>
    </location>
</feature>
<feature type="domain" description="YdbS-like PH" evidence="2">
    <location>
        <begin position="272"/>
        <end position="352"/>
    </location>
</feature>
<feature type="transmembrane region" description="Helical" evidence="1">
    <location>
        <begin position="194"/>
        <end position="214"/>
    </location>
</feature>
<evidence type="ECO:0000259" key="2">
    <source>
        <dbReference type="Pfam" id="PF03703"/>
    </source>
</evidence>
<dbReference type="PANTHER" id="PTHR34473:SF2">
    <property type="entry name" value="UPF0699 TRANSMEMBRANE PROTEIN YDBT"/>
    <property type="match status" value="1"/>
</dbReference>
<dbReference type="InterPro" id="IPR005182">
    <property type="entry name" value="YdbS-like_PH"/>
</dbReference>